<reference evidence="4 5" key="1">
    <citation type="journal article" date="2017" name="Antonie Van Leeuwenhoek">
        <title>Phylogenomic resolution of the bacterial genus Pantoea and its relationship with Erwinia and Tatumella.</title>
        <authorList>
            <person name="Palmer M."/>
            <person name="Steenkamp E.T."/>
            <person name="Coetzee M.P."/>
            <person name="Chan W.Y."/>
            <person name="van Zyl E."/>
            <person name="De Maayer P."/>
            <person name="Coutinho T.A."/>
            <person name="Blom J."/>
            <person name="Smits T.H."/>
            <person name="Duffy B."/>
            <person name="Venter S.N."/>
        </authorList>
    </citation>
    <scope>NUCLEOTIDE SEQUENCE [LARGE SCALE GENOMIC DNA]</scope>
    <source>
        <strain evidence="4 5">LMG 5345</strain>
    </source>
</reference>
<feature type="domain" description="Thioredoxin" evidence="3">
    <location>
        <begin position="31"/>
        <end position="184"/>
    </location>
</feature>
<dbReference type="InterPro" id="IPR036249">
    <property type="entry name" value="Thioredoxin-like_sf"/>
</dbReference>
<feature type="chain" id="PRO_5046915828" evidence="2">
    <location>
        <begin position="20"/>
        <end position="192"/>
    </location>
</feature>
<dbReference type="InterPro" id="IPR039555">
    <property type="entry name" value="TraF/TrbB"/>
</dbReference>
<dbReference type="InterPro" id="IPR014109">
    <property type="entry name" value="Thiol-disulphide_isomerase_rbB"/>
</dbReference>
<evidence type="ECO:0000313" key="5">
    <source>
        <dbReference type="Proteomes" id="UP000193785"/>
    </source>
</evidence>
<dbReference type="InterPro" id="IPR013766">
    <property type="entry name" value="Thioredoxin_domain"/>
</dbReference>
<feature type="compositionally biased region" description="Polar residues" evidence="1">
    <location>
        <begin position="48"/>
        <end position="62"/>
    </location>
</feature>
<comment type="caution">
    <text evidence="4">The sequence shown here is derived from an EMBL/GenBank/DDBJ whole genome shotgun (WGS) entry which is preliminary data.</text>
</comment>
<proteinExistence type="predicted"/>
<feature type="compositionally biased region" description="Low complexity" evidence="1">
    <location>
        <begin position="36"/>
        <end position="45"/>
    </location>
</feature>
<organism evidence="4 5">
    <name type="scientific">Pantoea septica</name>
    <dbReference type="NCBI Taxonomy" id="472695"/>
    <lineage>
        <taxon>Bacteria</taxon>
        <taxon>Pseudomonadati</taxon>
        <taxon>Pseudomonadota</taxon>
        <taxon>Gammaproteobacteria</taxon>
        <taxon>Enterobacterales</taxon>
        <taxon>Erwiniaceae</taxon>
        <taxon>Pantoea</taxon>
    </lineage>
</organism>
<feature type="signal peptide" evidence="2">
    <location>
        <begin position="1"/>
        <end position="19"/>
    </location>
</feature>
<evidence type="ECO:0000256" key="2">
    <source>
        <dbReference type="SAM" id="SignalP"/>
    </source>
</evidence>
<name>A0ABX3URX9_9GAMM</name>
<dbReference type="Proteomes" id="UP000193785">
    <property type="component" value="Unassembled WGS sequence"/>
</dbReference>
<keyword evidence="5" id="KW-1185">Reference proteome</keyword>
<sequence>MIAKLFAVLLMLTPVLATASTIDDIARLEQAKEGADASASAQPDSQPEKSATSDTPAARPQTSVAKPVWYHLSDGRRVDVGHWQIVHFVRSDCPYCHRFNPTLKSVSGQTGIGVFVYSFDGKGDAVFPKVMPVNNGILKDFFAELPQATPTDFIINTQSLVTIPLSQGEMSEEALKQRLDESFALAVRLGVL</sequence>
<accession>A0ABX3URX9</accession>
<gene>
    <name evidence="4" type="ORF">HA46_10420</name>
</gene>
<dbReference type="SUPFAM" id="SSF52833">
    <property type="entry name" value="Thioredoxin-like"/>
    <property type="match status" value="1"/>
</dbReference>
<dbReference type="NCBIfam" id="TIGR02738">
    <property type="entry name" value="TrbB"/>
    <property type="match status" value="1"/>
</dbReference>
<evidence type="ECO:0000256" key="1">
    <source>
        <dbReference type="SAM" id="MobiDB-lite"/>
    </source>
</evidence>
<keyword evidence="2" id="KW-0732">Signal</keyword>
<protein>
    <submittedName>
        <fullName evidence="4">Type-F conjugative transfer system pilin assembly thiol-disulfide isomerase TrbB</fullName>
    </submittedName>
</protein>
<dbReference type="RefSeq" id="WP_084884187.1">
    <property type="nucleotide sequence ID" value="NZ_MLJJ01000016.1"/>
</dbReference>
<keyword evidence="4" id="KW-0413">Isomerase</keyword>
<evidence type="ECO:0000259" key="3">
    <source>
        <dbReference type="PROSITE" id="PS51352"/>
    </source>
</evidence>
<feature type="region of interest" description="Disordered" evidence="1">
    <location>
        <begin position="33"/>
        <end position="62"/>
    </location>
</feature>
<dbReference type="EMBL" id="MLJJ01000016">
    <property type="protein sequence ID" value="ORM99046.1"/>
    <property type="molecule type" value="Genomic_DNA"/>
</dbReference>
<evidence type="ECO:0000313" key="4">
    <source>
        <dbReference type="EMBL" id="ORM99046.1"/>
    </source>
</evidence>
<dbReference type="Pfam" id="PF13728">
    <property type="entry name" value="TraF"/>
    <property type="match status" value="1"/>
</dbReference>
<dbReference type="Gene3D" id="3.40.30.10">
    <property type="entry name" value="Glutaredoxin"/>
    <property type="match status" value="1"/>
</dbReference>
<dbReference type="GO" id="GO:0016853">
    <property type="term" value="F:isomerase activity"/>
    <property type="evidence" value="ECO:0007669"/>
    <property type="project" value="UniProtKB-KW"/>
</dbReference>
<dbReference type="PROSITE" id="PS51352">
    <property type="entry name" value="THIOREDOXIN_2"/>
    <property type="match status" value="1"/>
</dbReference>